<evidence type="ECO:0000313" key="8">
    <source>
        <dbReference type="Proteomes" id="UP001476583"/>
    </source>
</evidence>
<keyword evidence="2 5" id="KW-0489">Methyltransferase</keyword>
<dbReference type="InterPro" id="IPR036804">
    <property type="entry name" value="CheR_N_sf"/>
</dbReference>
<dbReference type="PROSITE" id="PS50123">
    <property type="entry name" value="CHER"/>
    <property type="match status" value="1"/>
</dbReference>
<dbReference type="EC" id="2.1.1.80" evidence="5"/>
<dbReference type="PRINTS" id="PR00996">
    <property type="entry name" value="CHERMTFRASE"/>
</dbReference>
<feature type="domain" description="CheR-type methyltransferase" evidence="6">
    <location>
        <begin position="9"/>
        <end position="280"/>
    </location>
</feature>
<dbReference type="InterPro" id="IPR029063">
    <property type="entry name" value="SAM-dependent_MTases_sf"/>
</dbReference>
<sequence length="280" mass="32373">MPDVLEDAGFSQQITLSEDEFRQLQVLFYERIGIQLLPVKQPLVRGRLGKRLRALGIGSYREYHQFLLSPQGAEELEIAIDLITTHETYFFREPQHFEFLRQVILPQYVKQTDFNVWSAACSTGEEAYTLAMVLHEARHPLLWRVLASDISRHVLDCGRRGLYPLARSKNIPLHYLKRYCLKGQGAYQGQFLVAAELRRQVGFVQLNLNQKVPGVGPFDLILLRNVLIYFDPKTKQRVLEHVVERLKPGGWLLVGHSEALYEHRLPLQQVSTSIYRRLGP</sequence>
<dbReference type="Gene3D" id="1.10.155.10">
    <property type="entry name" value="Chemotaxis receptor methyltransferase CheR, N-terminal domain"/>
    <property type="match status" value="1"/>
</dbReference>
<dbReference type="CDD" id="cd02440">
    <property type="entry name" value="AdoMet_MTases"/>
    <property type="match status" value="1"/>
</dbReference>
<dbReference type="SUPFAM" id="SSF53335">
    <property type="entry name" value="S-adenosyl-L-methionine-dependent methyltransferases"/>
    <property type="match status" value="1"/>
</dbReference>
<dbReference type="PANTHER" id="PTHR24422">
    <property type="entry name" value="CHEMOTAXIS PROTEIN METHYLTRANSFERASE"/>
    <property type="match status" value="1"/>
</dbReference>
<name>A0ABZ2RID7_ECTME</name>
<dbReference type="PIRSF" id="PIRSF000410">
    <property type="entry name" value="CheR"/>
    <property type="match status" value="1"/>
</dbReference>
<dbReference type="Gene3D" id="3.40.50.150">
    <property type="entry name" value="Vaccinia Virus protein VP39"/>
    <property type="match status" value="1"/>
</dbReference>
<gene>
    <name evidence="7" type="ORF">WG219_04725</name>
</gene>
<keyword evidence="4 5" id="KW-0949">S-adenosyl-L-methionine</keyword>
<evidence type="ECO:0000313" key="7">
    <source>
        <dbReference type="EMBL" id="WXL26790.1"/>
    </source>
</evidence>
<organism evidence="7 8">
    <name type="scientific">Ectopseudomonas mendocina</name>
    <name type="common">Pseudomonas mendocina</name>
    <dbReference type="NCBI Taxonomy" id="300"/>
    <lineage>
        <taxon>Bacteria</taxon>
        <taxon>Pseudomonadati</taxon>
        <taxon>Pseudomonadota</taxon>
        <taxon>Gammaproteobacteria</taxon>
        <taxon>Pseudomonadales</taxon>
        <taxon>Pseudomonadaceae</taxon>
        <taxon>Ectopseudomonas</taxon>
    </lineage>
</organism>
<reference evidence="7 8" key="1">
    <citation type="submission" date="2024-03" db="EMBL/GenBank/DDBJ databases">
        <title>Complete genome of BD2.</title>
        <authorList>
            <person name="Cao G."/>
        </authorList>
    </citation>
    <scope>NUCLEOTIDE SEQUENCE [LARGE SCALE GENOMIC DNA]</scope>
    <source>
        <strain evidence="7 8">BD2</strain>
    </source>
</reference>
<dbReference type="InterPro" id="IPR022642">
    <property type="entry name" value="CheR_C"/>
</dbReference>
<evidence type="ECO:0000256" key="1">
    <source>
        <dbReference type="ARBA" id="ARBA00001541"/>
    </source>
</evidence>
<dbReference type="InterPro" id="IPR050903">
    <property type="entry name" value="Bact_Chemotaxis_MeTrfase"/>
</dbReference>
<evidence type="ECO:0000256" key="5">
    <source>
        <dbReference type="PIRNR" id="PIRNR000410"/>
    </source>
</evidence>
<dbReference type="EMBL" id="CP148074">
    <property type="protein sequence ID" value="WXL26790.1"/>
    <property type="molecule type" value="Genomic_DNA"/>
</dbReference>
<evidence type="ECO:0000256" key="2">
    <source>
        <dbReference type="ARBA" id="ARBA00022603"/>
    </source>
</evidence>
<dbReference type="PANTHER" id="PTHR24422:SF26">
    <property type="entry name" value="CHEMOTAXIS PROTEIN METHYLTRANSFERASE"/>
    <property type="match status" value="1"/>
</dbReference>
<protein>
    <recommendedName>
        <fullName evidence="5">Chemotaxis protein methyltransferase</fullName>
        <ecNumber evidence="5">2.1.1.80</ecNumber>
    </recommendedName>
</protein>
<keyword evidence="8" id="KW-1185">Reference proteome</keyword>
<dbReference type="InterPro" id="IPR022641">
    <property type="entry name" value="CheR_N"/>
</dbReference>
<dbReference type="Pfam" id="PF03705">
    <property type="entry name" value="CheR_N"/>
    <property type="match status" value="1"/>
</dbReference>
<keyword evidence="3 5" id="KW-0808">Transferase</keyword>
<comment type="function">
    <text evidence="5">Methylation of the membrane-bound methyl-accepting chemotaxis proteins (MCP) to form gamma-glutamyl methyl ester residues in MCP.</text>
</comment>
<dbReference type="InterPro" id="IPR000780">
    <property type="entry name" value="CheR_MeTrfase"/>
</dbReference>
<dbReference type="SMART" id="SM00138">
    <property type="entry name" value="MeTrc"/>
    <property type="match status" value="1"/>
</dbReference>
<evidence type="ECO:0000256" key="4">
    <source>
        <dbReference type="ARBA" id="ARBA00022691"/>
    </source>
</evidence>
<proteinExistence type="predicted"/>
<accession>A0ABZ2RID7</accession>
<evidence type="ECO:0000256" key="3">
    <source>
        <dbReference type="ARBA" id="ARBA00022679"/>
    </source>
</evidence>
<dbReference type="InterPro" id="IPR026024">
    <property type="entry name" value="Chemotaxis_MeTrfase_CheR"/>
</dbReference>
<dbReference type="SUPFAM" id="SSF47757">
    <property type="entry name" value="Chemotaxis receptor methyltransferase CheR, N-terminal domain"/>
    <property type="match status" value="1"/>
</dbReference>
<comment type="catalytic activity">
    <reaction evidence="1 5">
        <text>L-glutamyl-[protein] + S-adenosyl-L-methionine = [protein]-L-glutamate 5-O-methyl ester + S-adenosyl-L-homocysteine</text>
        <dbReference type="Rhea" id="RHEA:24452"/>
        <dbReference type="Rhea" id="RHEA-COMP:10208"/>
        <dbReference type="Rhea" id="RHEA-COMP:10311"/>
        <dbReference type="ChEBI" id="CHEBI:29973"/>
        <dbReference type="ChEBI" id="CHEBI:57856"/>
        <dbReference type="ChEBI" id="CHEBI:59789"/>
        <dbReference type="ChEBI" id="CHEBI:82795"/>
        <dbReference type="EC" id="2.1.1.80"/>
    </reaction>
</comment>
<dbReference type="Pfam" id="PF01739">
    <property type="entry name" value="CheR"/>
    <property type="match status" value="1"/>
</dbReference>
<evidence type="ECO:0000259" key="6">
    <source>
        <dbReference type="PROSITE" id="PS50123"/>
    </source>
</evidence>
<dbReference type="Proteomes" id="UP001476583">
    <property type="component" value="Chromosome"/>
</dbReference>